<dbReference type="RefSeq" id="WP_176787373.1">
    <property type="nucleotide sequence ID" value="NZ_JABXWR010000001.1"/>
</dbReference>
<evidence type="ECO:0000313" key="3">
    <source>
        <dbReference type="Proteomes" id="UP000570823"/>
    </source>
</evidence>
<dbReference type="EMBL" id="JABXWR010000001">
    <property type="protein sequence ID" value="NVO65821.1"/>
    <property type="molecule type" value="Genomic_DNA"/>
</dbReference>
<evidence type="ECO:0000313" key="2">
    <source>
        <dbReference type="EMBL" id="NVO65821.1"/>
    </source>
</evidence>
<gene>
    <name evidence="2" type="ORF">HWN36_00445</name>
</gene>
<sequence>MPTTERAIADARGIYRSALEGGGLRCVWSGRTIPSASEMHIDHLLPFSIWRNNDLWNLLPTLGSVNTKKSDRIPDPHFLKRRKEEIVGCWDLLHDRLPGRFEEEIRISLIGPRAPWSDWQDLAIEHLADKCTYLIEIRGYEAWAL</sequence>
<reference evidence="2 3" key="1">
    <citation type="submission" date="2020-06" db="EMBL/GenBank/DDBJ databases">
        <title>Methanofollis fontis sp. nov., a methanogen isolated from marine sediments near a cold seep at Four-Way Closure Ridge offshore southwestern Taiwan.</title>
        <authorList>
            <person name="Chen S.-C."/>
            <person name="Teng N.-H."/>
            <person name="Lin Y.-S."/>
            <person name="Lai M.-C."/>
            <person name="Chen H.-H."/>
            <person name="Wang C.-C."/>
        </authorList>
    </citation>
    <scope>NUCLEOTIDE SEQUENCE [LARGE SCALE GENOMIC DNA]</scope>
    <source>
        <strain evidence="2 3">DSM 2702</strain>
    </source>
</reference>
<proteinExistence type="predicted"/>
<name>A0A7K4HKN4_9EURY</name>
<dbReference type="Proteomes" id="UP000570823">
    <property type="component" value="Unassembled WGS sequence"/>
</dbReference>
<organism evidence="2 3">
    <name type="scientific">Methanofollis tationis</name>
    <dbReference type="NCBI Taxonomy" id="81417"/>
    <lineage>
        <taxon>Archaea</taxon>
        <taxon>Methanobacteriati</taxon>
        <taxon>Methanobacteriota</taxon>
        <taxon>Stenosarchaea group</taxon>
        <taxon>Methanomicrobia</taxon>
        <taxon>Methanomicrobiales</taxon>
        <taxon>Methanomicrobiaceae</taxon>
        <taxon>Methanofollis</taxon>
    </lineage>
</organism>
<comment type="caution">
    <text evidence="2">The sequence shown here is derived from an EMBL/GenBank/DDBJ whole genome shotgun (WGS) entry which is preliminary data.</text>
</comment>
<evidence type="ECO:0000259" key="1">
    <source>
        <dbReference type="Pfam" id="PF13395"/>
    </source>
</evidence>
<accession>A0A7K4HKN4</accession>
<dbReference type="AlphaFoldDB" id="A0A7K4HKN4"/>
<keyword evidence="3" id="KW-1185">Reference proteome</keyword>
<dbReference type="InterPro" id="IPR003615">
    <property type="entry name" value="HNH_nuc"/>
</dbReference>
<feature type="domain" description="HNH nuclease" evidence="1">
    <location>
        <begin position="26"/>
        <end position="74"/>
    </location>
</feature>
<dbReference type="Gene3D" id="1.10.30.50">
    <property type="match status" value="1"/>
</dbReference>
<dbReference type="Pfam" id="PF13395">
    <property type="entry name" value="HNH_4"/>
    <property type="match status" value="1"/>
</dbReference>
<protein>
    <recommendedName>
        <fullName evidence="1">HNH nuclease domain-containing protein</fullName>
    </recommendedName>
</protein>
<dbReference type="OrthoDB" id="117967at2157"/>